<dbReference type="PANTHER" id="PTHR11078">
    <property type="entry name" value="N UTILIZATION SUBSTANCE PROTEIN B-RELATED"/>
    <property type="match status" value="1"/>
</dbReference>
<dbReference type="RefSeq" id="WP_035395775.1">
    <property type="nucleotide sequence ID" value="NZ_CP042163.1"/>
</dbReference>
<feature type="domain" description="NusB/RsmB/TIM44" evidence="7">
    <location>
        <begin position="5"/>
        <end position="126"/>
    </location>
</feature>
<dbReference type="PANTHER" id="PTHR11078:SF3">
    <property type="entry name" value="ANTITERMINATION NUSB DOMAIN-CONTAINING PROTEIN"/>
    <property type="match status" value="1"/>
</dbReference>
<dbReference type="InterPro" id="IPR006027">
    <property type="entry name" value="NusB_RsmB_TIM44"/>
</dbReference>
<evidence type="ECO:0000256" key="2">
    <source>
        <dbReference type="ARBA" id="ARBA00022814"/>
    </source>
</evidence>
<dbReference type="NCBIfam" id="TIGR01951">
    <property type="entry name" value="nusB"/>
    <property type="match status" value="1"/>
</dbReference>
<keyword evidence="3 6" id="KW-0694">RNA-binding</keyword>
<keyword evidence="4 6" id="KW-0805">Transcription regulation</keyword>
<dbReference type="InterPro" id="IPR035926">
    <property type="entry name" value="NusB-like_sf"/>
</dbReference>
<dbReference type="EMBL" id="JAROAS010000006">
    <property type="protein sequence ID" value="MED4127511.1"/>
    <property type="molecule type" value="Genomic_DNA"/>
</dbReference>
<comment type="similarity">
    <text evidence="1 6">Belongs to the NusB family.</text>
</comment>
<reference evidence="8 9" key="1">
    <citation type="submission" date="2023-03" db="EMBL/GenBank/DDBJ databases">
        <title>Bacillus Genome Sequencing.</title>
        <authorList>
            <person name="Dunlap C."/>
        </authorList>
    </citation>
    <scope>NUCLEOTIDE SEQUENCE [LARGE SCALE GENOMIC DNA]</scope>
    <source>
        <strain evidence="8 9">B-4107</strain>
    </source>
</reference>
<dbReference type="SUPFAM" id="SSF48013">
    <property type="entry name" value="NusB-like"/>
    <property type="match status" value="1"/>
</dbReference>
<gene>
    <name evidence="6 8" type="primary">nusB</name>
    <name evidence="8" type="ORF">P5F74_05095</name>
</gene>
<comment type="caution">
    <text evidence="8">The sequence shown here is derived from an EMBL/GenBank/DDBJ whole genome shotgun (WGS) entry which is preliminary data.</text>
</comment>
<evidence type="ECO:0000256" key="1">
    <source>
        <dbReference type="ARBA" id="ARBA00005952"/>
    </source>
</evidence>
<evidence type="ECO:0000313" key="8">
    <source>
        <dbReference type="EMBL" id="MED4127511.1"/>
    </source>
</evidence>
<dbReference type="Gene3D" id="1.10.940.10">
    <property type="entry name" value="NusB-like"/>
    <property type="match status" value="1"/>
</dbReference>
<evidence type="ECO:0000313" key="9">
    <source>
        <dbReference type="Proteomes" id="UP001341820"/>
    </source>
</evidence>
<evidence type="ECO:0000256" key="6">
    <source>
        <dbReference type="HAMAP-Rule" id="MF_00073"/>
    </source>
</evidence>
<proteinExistence type="inferred from homology"/>
<protein>
    <recommendedName>
        <fullName evidence="6">Transcription antitermination protein NusB</fullName>
    </recommendedName>
    <alternativeName>
        <fullName evidence="6">Antitermination factor NusB</fullName>
    </alternativeName>
</protein>
<keyword evidence="5 6" id="KW-0804">Transcription</keyword>
<evidence type="ECO:0000256" key="4">
    <source>
        <dbReference type="ARBA" id="ARBA00023015"/>
    </source>
</evidence>
<evidence type="ECO:0000259" key="7">
    <source>
        <dbReference type="Pfam" id="PF01029"/>
    </source>
</evidence>
<organism evidence="8 9">
    <name type="scientific">Shouchella miscanthi</name>
    <dbReference type="NCBI Taxonomy" id="2598861"/>
    <lineage>
        <taxon>Bacteria</taxon>
        <taxon>Bacillati</taxon>
        <taxon>Bacillota</taxon>
        <taxon>Bacilli</taxon>
        <taxon>Bacillales</taxon>
        <taxon>Bacillaceae</taxon>
        <taxon>Shouchella</taxon>
    </lineage>
</organism>
<dbReference type="InterPro" id="IPR011605">
    <property type="entry name" value="NusB_fam"/>
</dbReference>
<dbReference type="HAMAP" id="MF_00073">
    <property type="entry name" value="NusB"/>
    <property type="match status" value="1"/>
</dbReference>
<keyword evidence="2 6" id="KW-0889">Transcription antitermination</keyword>
<dbReference type="Proteomes" id="UP001341820">
    <property type="component" value="Unassembled WGS sequence"/>
</dbReference>
<dbReference type="Pfam" id="PF01029">
    <property type="entry name" value="NusB"/>
    <property type="match status" value="1"/>
</dbReference>
<keyword evidence="9" id="KW-1185">Reference proteome</keyword>
<name>A0ABU6NH14_9BACI</name>
<evidence type="ECO:0000256" key="3">
    <source>
        <dbReference type="ARBA" id="ARBA00022884"/>
    </source>
</evidence>
<accession>A0ABU6NH14</accession>
<evidence type="ECO:0000256" key="5">
    <source>
        <dbReference type="ARBA" id="ARBA00023163"/>
    </source>
</evidence>
<comment type="function">
    <text evidence="6">Involved in transcription antitermination. Required for transcription of ribosomal RNA (rRNA) genes. Binds specifically to the boxA antiterminator sequence of the ribosomal RNA (rrn) operons.</text>
</comment>
<sequence length="134" mass="15295">MNRRVARLRAVQVLYQLSLVSTLTVDQAIENTLTEEEESNEFFLDLVKGTLTYKEQLDHFISQNLKGYTIDRLGHVDRSIVRMALYEMLYIEDIEKNISLNEAIELAKAFGGQESGRFMNGVLSGAYETALKDQ</sequence>